<evidence type="ECO:0000313" key="2">
    <source>
        <dbReference type="Proteomes" id="UP000054843"/>
    </source>
</evidence>
<dbReference type="Proteomes" id="UP000054843">
    <property type="component" value="Unassembled WGS sequence"/>
</dbReference>
<dbReference type="EMBL" id="JYDO01000113">
    <property type="protein sequence ID" value="KRZ70471.1"/>
    <property type="molecule type" value="Genomic_DNA"/>
</dbReference>
<comment type="caution">
    <text evidence="1">The sequence shown here is derived from an EMBL/GenBank/DDBJ whole genome shotgun (WGS) entry which is preliminary data.</text>
</comment>
<proteinExistence type="predicted"/>
<reference evidence="1 2" key="1">
    <citation type="submission" date="2015-01" db="EMBL/GenBank/DDBJ databases">
        <title>Evolution of Trichinella species and genotypes.</title>
        <authorList>
            <person name="Korhonen P.K."/>
            <person name="Edoardo P."/>
            <person name="Giuseppe L.R."/>
            <person name="Gasser R.B."/>
        </authorList>
    </citation>
    <scope>NUCLEOTIDE SEQUENCE [LARGE SCALE GENOMIC DNA]</scope>
    <source>
        <strain evidence="1">ISS1980</strain>
    </source>
</reference>
<organism evidence="1 2">
    <name type="scientific">Trichinella papuae</name>
    <dbReference type="NCBI Taxonomy" id="268474"/>
    <lineage>
        <taxon>Eukaryota</taxon>
        <taxon>Metazoa</taxon>
        <taxon>Ecdysozoa</taxon>
        <taxon>Nematoda</taxon>
        <taxon>Enoplea</taxon>
        <taxon>Dorylaimia</taxon>
        <taxon>Trichinellida</taxon>
        <taxon>Trichinellidae</taxon>
        <taxon>Trichinella</taxon>
    </lineage>
</organism>
<evidence type="ECO:0000313" key="1">
    <source>
        <dbReference type="EMBL" id="KRZ70471.1"/>
    </source>
</evidence>
<protein>
    <submittedName>
        <fullName evidence="1">Uncharacterized protein</fullName>
    </submittedName>
</protein>
<sequence length="103" mass="11955">MYCLNEDGLLILKGDRKNVFSTIQIELNNASVRHLHAPPDFINSLISTMCTLNPNCWILPAVSRHPLALLEFDQKLVDLFENHMKLLNDCRRITHRQLLQMET</sequence>
<accession>A0A0V1MF93</accession>
<name>A0A0V1MF93_9BILA</name>
<dbReference type="AlphaFoldDB" id="A0A0V1MF93"/>
<keyword evidence="2" id="KW-1185">Reference proteome</keyword>
<gene>
    <name evidence="1" type="ORF">T10_6489</name>
</gene>